<protein>
    <submittedName>
        <fullName evidence="2">Uncharacterized protein</fullName>
    </submittedName>
</protein>
<feature type="transmembrane region" description="Helical" evidence="1">
    <location>
        <begin position="70"/>
        <end position="91"/>
    </location>
</feature>
<sequence length="145" mass="17144">MKSWKNRGFKKRALEYVYFFSIAPFLAMFFTLSENRLTMFIFFFTASFYFILIACEFLTKRGLNKAFKEFFNLLWNYETAFVFCYGLYTYLYKIDGQKTLSNVITAMFSGHPWTLIFGIGLLVFTVIFRFALSVTDLLVEVKPDI</sequence>
<comment type="caution">
    <text evidence="2">The sequence shown here is derived from an EMBL/GenBank/DDBJ whole genome shotgun (WGS) entry which is preliminary data.</text>
</comment>
<keyword evidence="1" id="KW-0812">Transmembrane</keyword>
<feature type="transmembrane region" description="Helical" evidence="1">
    <location>
        <begin position="37"/>
        <end position="58"/>
    </location>
</feature>
<evidence type="ECO:0000256" key="1">
    <source>
        <dbReference type="SAM" id="Phobius"/>
    </source>
</evidence>
<accession>A0ABT8PQ19</accession>
<keyword evidence="3" id="KW-1185">Reference proteome</keyword>
<organism evidence="2 3">
    <name type="scientific">Citrobacter enshiensis</name>
    <dbReference type="NCBI Taxonomy" id="2971264"/>
    <lineage>
        <taxon>Bacteria</taxon>
        <taxon>Pseudomonadati</taxon>
        <taxon>Pseudomonadota</taxon>
        <taxon>Gammaproteobacteria</taxon>
        <taxon>Enterobacterales</taxon>
        <taxon>Enterobacteriaceae</taxon>
        <taxon>Citrobacter</taxon>
    </lineage>
</organism>
<keyword evidence="1" id="KW-1133">Transmembrane helix</keyword>
<proteinExistence type="predicted"/>
<dbReference type="Proteomes" id="UP001174867">
    <property type="component" value="Unassembled WGS sequence"/>
</dbReference>
<dbReference type="EMBL" id="JAUJYW010000001">
    <property type="protein sequence ID" value="MDN8597876.1"/>
    <property type="molecule type" value="Genomic_DNA"/>
</dbReference>
<reference evidence="2 3" key="1">
    <citation type="submission" date="2023-07" db="EMBL/GenBank/DDBJ databases">
        <title>Citrobacter selenititolerans sp. nov., isolated from seleniferous soil.</title>
        <authorList>
            <person name="Zhang S."/>
            <person name="Li K."/>
            <person name="Peng J."/>
            <person name="Wang H."/>
            <person name="Sun J."/>
            <person name="Guo Y."/>
        </authorList>
    </citation>
    <scope>NUCLEOTIDE SEQUENCE [LARGE SCALE GENOMIC DNA]</scope>
    <source>
        <strain evidence="2 3">S2-9</strain>
    </source>
</reference>
<keyword evidence="1" id="KW-0472">Membrane</keyword>
<name>A0ABT8PQ19_9ENTR</name>
<feature type="transmembrane region" description="Helical" evidence="1">
    <location>
        <begin position="12"/>
        <end position="31"/>
    </location>
</feature>
<evidence type="ECO:0000313" key="3">
    <source>
        <dbReference type="Proteomes" id="UP001174867"/>
    </source>
</evidence>
<dbReference type="RefSeq" id="WP_301696241.1">
    <property type="nucleotide sequence ID" value="NZ_JAUJYW010000001.1"/>
</dbReference>
<gene>
    <name evidence="2" type="ORF">Q0A17_00350</name>
</gene>
<feature type="transmembrane region" description="Helical" evidence="1">
    <location>
        <begin position="111"/>
        <end position="132"/>
    </location>
</feature>
<evidence type="ECO:0000313" key="2">
    <source>
        <dbReference type="EMBL" id="MDN8597876.1"/>
    </source>
</evidence>